<protein>
    <submittedName>
        <fullName evidence="2">Uncharacterized protein</fullName>
    </submittedName>
</protein>
<dbReference type="HOGENOM" id="CLU_1983050_0_0_1"/>
<name>A0A0D0BJB5_9AGAM</name>
<accession>A0A0D0BJB5</accession>
<keyword evidence="3" id="KW-1185">Reference proteome</keyword>
<reference evidence="3" key="2">
    <citation type="submission" date="2015-01" db="EMBL/GenBank/DDBJ databases">
        <title>Evolutionary Origins and Diversification of the Mycorrhizal Mutualists.</title>
        <authorList>
            <consortium name="DOE Joint Genome Institute"/>
            <consortium name="Mycorrhizal Genomics Consortium"/>
            <person name="Kohler A."/>
            <person name="Kuo A."/>
            <person name="Nagy L.G."/>
            <person name="Floudas D."/>
            <person name="Copeland A."/>
            <person name="Barry K.W."/>
            <person name="Cichocki N."/>
            <person name="Veneault-Fourrey C."/>
            <person name="LaButti K."/>
            <person name="Lindquist E.A."/>
            <person name="Lipzen A."/>
            <person name="Lundell T."/>
            <person name="Morin E."/>
            <person name="Murat C."/>
            <person name="Riley R."/>
            <person name="Ohm R."/>
            <person name="Sun H."/>
            <person name="Tunlid A."/>
            <person name="Henrissat B."/>
            <person name="Grigoriev I.V."/>
            <person name="Hibbett D.S."/>
            <person name="Martin F."/>
        </authorList>
    </citation>
    <scope>NUCLEOTIDE SEQUENCE [LARGE SCALE GENOMIC DNA]</scope>
    <source>
        <strain evidence="3">UH-Slu-Lm8-n1</strain>
    </source>
</reference>
<proteinExistence type="predicted"/>
<evidence type="ECO:0000313" key="3">
    <source>
        <dbReference type="Proteomes" id="UP000054485"/>
    </source>
</evidence>
<feature type="compositionally biased region" description="Polar residues" evidence="1">
    <location>
        <begin position="1"/>
        <end position="42"/>
    </location>
</feature>
<dbReference type="Proteomes" id="UP000054485">
    <property type="component" value="Unassembled WGS sequence"/>
</dbReference>
<evidence type="ECO:0000313" key="2">
    <source>
        <dbReference type="EMBL" id="KIK43343.1"/>
    </source>
</evidence>
<dbReference type="AlphaFoldDB" id="A0A0D0BJB5"/>
<gene>
    <name evidence="2" type="ORF">CY34DRAFT_717441</name>
</gene>
<reference evidence="2 3" key="1">
    <citation type="submission" date="2014-04" db="EMBL/GenBank/DDBJ databases">
        <authorList>
            <consortium name="DOE Joint Genome Institute"/>
            <person name="Kuo A."/>
            <person name="Ruytinx J."/>
            <person name="Rineau F."/>
            <person name="Colpaert J."/>
            <person name="Kohler A."/>
            <person name="Nagy L.G."/>
            <person name="Floudas D."/>
            <person name="Copeland A."/>
            <person name="Barry K.W."/>
            <person name="Cichocki N."/>
            <person name="Veneault-Fourrey C."/>
            <person name="LaButti K."/>
            <person name="Lindquist E.A."/>
            <person name="Lipzen A."/>
            <person name="Lundell T."/>
            <person name="Morin E."/>
            <person name="Murat C."/>
            <person name="Sun H."/>
            <person name="Tunlid A."/>
            <person name="Henrissat B."/>
            <person name="Grigoriev I.V."/>
            <person name="Hibbett D.S."/>
            <person name="Martin F."/>
            <person name="Nordberg H.P."/>
            <person name="Cantor M.N."/>
            <person name="Hua S.X."/>
        </authorList>
    </citation>
    <scope>NUCLEOTIDE SEQUENCE [LARGE SCALE GENOMIC DNA]</scope>
    <source>
        <strain evidence="2 3">UH-Slu-Lm8-n1</strain>
    </source>
</reference>
<dbReference type="EMBL" id="KN835215">
    <property type="protein sequence ID" value="KIK43343.1"/>
    <property type="molecule type" value="Genomic_DNA"/>
</dbReference>
<organism evidence="2 3">
    <name type="scientific">Suillus luteus UH-Slu-Lm8-n1</name>
    <dbReference type="NCBI Taxonomy" id="930992"/>
    <lineage>
        <taxon>Eukaryota</taxon>
        <taxon>Fungi</taxon>
        <taxon>Dikarya</taxon>
        <taxon>Basidiomycota</taxon>
        <taxon>Agaricomycotina</taxon>
        <taxon>Agaricomycetes</taxon>
        <taxon>Agaricomycetidae</taxon>
        <taxon>Boletales</taxon>
        <taxon>Suillineae</taxon>
        <taxon>Suillaceae</taxon>
        <taxon>Suillus</taxon>
    </lineage>
</organism>
<evidence type="ECO:0000256" key="1">
    <source>
        <dbReference type="SAM" id="MobiDB-lite"/>
    </source>
</evidence>
<dbReference type="InParanoid" id="A0A0D0BJB5"/>
<feature type="compositionally biased region" description="Polar residues" evidence="1">
    <location>
        <begin position="55"/>
        <end position="68"/>
    </location>
</feature>
<feature type="region of interest" description="Disordered" evidence="1">
    <location>
        <begin position="1"/>
        <end position="68"/>
    </location>
</feature>
<sequence length="126" mass="14249">MSTHHMLTNHSALPRSTTFCQSHNTTTGRSPGPDSSCNSPKTSHPKNLRKGSDVGEQNDTGASKQSSQGIYFSHIQISYYDYRIHRRRGERYPQHQTSHPDQCITHHATTYPRQSPSKTPCIIRDT</sequence>